<dbReference type="PANTHER" id="PTHR11705">
    <property type="entry name" value="PROTEASE FAMILY M14 CARBOXYPEPTIDASE A,B"/>
    <property type="match status" value="1"/>
</dbReference>
<dbReference type="GO" id="GO:0006508">
    <property type="term" value="P:proteolysis"/>
    <property type="evidence" value="ECO:0007669"/>
    <property type="project" value="UniProtKB-KW"/>
</dbReference>
<keyword evidence="3" id="KW-0645">Protease</keyword>
<dbReference type="InterPro" id="IPR000834">
    <property type="entry name" value="Peptidase_M14"/>
</dbReference>
<comment type="similarity">
    <text evidence="2">Belongs to the peptidase M14 family.</text>
</comment>
<evidence type="ECO:0000256" key="1">
    <source>
        <dbReference type="ARBA" id="ARBA00001947"/>
    </source>
</evidence>
<evidence type="ECO:0000256" key="5">
    <source>
        <dbReference type="ARBA" id="ARBA00022833"/>
    </source>
</evidence>
<evidence type="ECO:0000256" key="4">
    <source>
        <dbReference type="ARBA" id="ARBA00022801"/>
    </source>
</evidence>
<protein>
    <submittedName>
        <fullName evidence="10">Unannotated protein</fullName>
    </submittedName>
</protein>
<dbReference type="Gene3D" id="3.40.630.10">
    <property type="entry name" value="Zn peptidases"/>
    <property type="match status" value="1"/>
</dbReference>
<dbReference type="PROSITE" id="PS52035">
    <property type="entry name" value="PEPTIDASE_M14"/>
    <property type="match status" value="1"/>
</dbReference>
<dbReference type="EMBL" id="CAEZZA010000006">
    <property type="protein sequence ID" value="CAB4737067.1"/>
    <property type="molecule type" value="Genomic_DNA"/>
</dbReference>
<dbReference type="PRINTS" id="PR00765">
    <property type="entry name" value="CRBOXYPTASEA"/>
</dbReference>
<keyword evidence="7" id="KW-1133">Transmembrane helix</keyword>
<evidence type="ECO:0000259" key="8">
    <source>
        <dbReference type="PROSITE" id="PS52035"/>
    </source>
</evidence>
<dbReference type="GO" id="GO:0004181">
    <property type="term" value="F:metallocarboxypeptidase activity"/>
    <property type="evidence" value="ECO:0007669"/>
    <property type="project" value="InterPro"/>
</dbReference>
<dbReference type="GO" id="GO:0008270">
    <property type="term" value="F:zinc ion binding"/>
    <property type="evidence" value="ECO:0007669"/>
    <property type="project" value="InterPro"/>
</dbReference>
<evidence type="ECO:0000256" key="7">
    <source>
        <dbReference type="SAM" id="Phobius"/>
    </source>
</evidence>
<reference evidence="10" key="1">
    <citation type="submission" date="2020-05" db="EMBL/GenBank/DDBJ databases">
        <authorList>
            <person name="Chiriac C."/>
            <person name="Salcher M."/>
            <person name="Ghai R."/>
            <person name="Kavagutti S V."/>
        </authorList>
    </citation>
    <scope>NUCLEOTIDE SEQUENCE</scope>
</reference>
<dbReference type="Pfam" id="PF00246">
    <property type="entry name" value="Peptidase_M14"/>
    <property type="match status" value="1"/>
</dbReference>
<keyword evidence="5" id="KW-0862">Zinc</keyword>
<evidence type="ECO:0000313" key="10">
    <source>
        <dbReference type="EMBL" id="CAB5006518.1"/>
    </source>
</evidence>
<keyword evidence="4" id="KW-0378">Hydrolase</keyword>
<evidence type="ECO:0000256" key="2">
    <source>
        <dbReference type="ARBA" id="ARBA00005988"/>
    </source>
</evidence>
<keyword evidence="7" id="KW-0812">Transmembrane</keyword>
<accession>A0A6J7PMV6</accession>
<dbReference type="PANTHER" id="PTHR11705:SF143">
    <property type="entry name" value="SLL0236 PROTEIN"/>
    <property type="match status" value="1"/>
</dbReference>
<dbReference type="EMBL" id="CAFBPJ010000009">
    <property type="protein sequence ID" value="CAB5006518.1"/>
    <property type="molecule type" value="Genomic_DNA"/>
</dbReference>
<organism evidence="10">
    <name type="scientific">freshwater metagenome</name>
    <dbReference type="NCBI Taxonomy" id="449393"/>
    <lineage>
        <taxon>unclassified sequences</taxon>
        <taxon>metagenomes</taxon>
        <taxon>ecological metagenomes</taxon>
    </lineage>
</organism>
<comment type="cofactor">
    <cofactor evidence="1">
        <name>Zn(2+)</name>
        <dbReference type="ChEBI" id="CHEBI:29105"/>
    </cofactor>
</comment>
<evidence type="ECO:0000313" key="9">
    <source>
        <dbReference type="EMBL" id="CAB4737067.1"/>
    </source>
</evidence>
<gene>
    <name evidence="9" type="ORF">UFOPK2809_00099</name>
    <name evidence="10" type="ORF">UFOPK4092_00148</name>
</gene>
<keyword evidence="7" id="KW-0472">Membrane</keyword>
<dbReference type="GO" id="GO:0005615">
    <property type="term" value="C:extracellular space"/>
    <property type="evidence" value="ECO:0007669"/>
    <property type="project" value="TreeGrafter"/>
</dbReference>
<keyword evidence="6" id="KW-0482">Metalloprotease</keyword>
<evidence type="ECO:0000256" key="6">
    <source>
        <dbReference type="ARBA" id="ARBA00023049"/>
    </source>
</evidence>
<proteinExistence type="inferred from homology"/>
<dbReference type="SMART" id="SM00631">
    <property type="entry name" value="Zn_pept"/>
    <property type="match status" value="1"/>
</dbReference>
<evidence type="ECO:0000256" key="3">
    <source>
        <dbReference type="ARBA" id="ARBA00022670"/>
    </source>
</evidence>
<feature type="transmembrane region" description="Helical" evidence="7">
    <location>
        <begin position="12"/>
        <end position="32"/>
    </location>
</feature>
<feature type="domain" description="Peptidase M14" evidence="8">
    <location>
        <begin position="15"/>
        <end position="258"/>
    </location>
</feature>
<name>A0A6J7PMV6_9ZZZZ</name>
<dbReference type="SUPFAM" id="SSF53187">
    <property type="entry name" value="Zn-dependent exopeptidases"/>
    <property type="match status" value="1"/>
</dbReference>
<dbReference type="AlphaFoldDB" id="A0A6J7PMV6"/>
<sequence>MKKLQTLTIRSALVFGVGLGVILGFCGPLAALPRSNEVGVSEVIGTSGQGRAIVATRYGSKLANTRVVVVGQMHGNERAGRRVTSEIARRLGSGNELPADSAIWLISSINPDGAAANTRATASGVDLNRNFPAAWLQQGRGGSRWSGPSAGSEPESEAVMAFLERTDPTALLSFHQPFAVVDLTHPASRPAGRRLANWLGLPAEVVGCPGPCHGTMTGWVDGKLGAIALTVELPKLVTSERVARSATAVLRLTKWLAR</sequence>